<comment type="caution">
    <text evidence="4">The sequence shown here is derived from an EMBL/GenBank/DDBJ whole genome shotgun (WGS) entry which is preliminary data.</text>
</comment>
<keyword evidence="1 2" id="KW-0728">SH3 domain</keyword>
<dbReference type="InterPro" id="IPR001452">
    <property type="entry name" value="SH3_domain"/>
</dbReference>
<proteinExistence type="predicted"/>
<name>A0AAW0FGK3_9APHY</name>
<evidence type="ECO:0000256" key="2">
    <source>
        <dbReference type="PROSITE-ProRule" id="PRU00192"/>
    </source>
</evidence>
<sequence length="115" mass="13393">MPSPNQQQHLMSPKKAPSSIFHKASKSFTDLHSMLADDTVEKFTPITRQPYIAKAKARYSFKAQNHNELSFKKGWYMYIVHKQDDGWFAVELGKNSNDRVELTQSCKYYVIHWPA</sequence>
<dbReference type="CDD" id="cd00174">
    <property type="entry name" value="SH3"/>
    <property type="match status" value="1"/>
</dbReference>
<feature type="domain" description="SH3" evidence="3">
    <location>
        <begin position="50"/>
        <end position="115"/>
    </location>
</feature>
<evidence type="ECO:0000256" key="1">
    <source>
        <dbReference type="ARBA" id="ARBA00022443"/>
    </source>
</evidence>
<keyword evidence="5" id="KW-1185">Reference proteome</keyword>
<dbReference type="Pfam" id="PF00018">
    <property type="entry name" value="SH3_1"/>
    <property type="match status" value="1"/>
</dbReference>
<dbReference type="Proteomes" id="UP001385951">
    <property type="component" value="Unassembled WGS sequence"/>
</dbReference>
<dbReference type="EMBL" id="JASBNA010000054">
    <property type="protein sequence ID" value="KAK7679901.1"/>
    <property type="molecule type" value="Genomic_DNA"/>
</dbReference>
<evidence type="ECO:0000313" key="5">
    <source>
        <dbReference type="Proteomes" id="UP001385951"/>
    </source>
</evidence>
<dbReference type="SUPFAM" id="SSF50044">
    <property type="entry name" value="SH3-domain"/>
    <property type="match status" value="1"/>
</dbReference>
<dbReference type="InterPro" id="IPR036028">
    <property type="entry name" value="SH3-like_dom_sf"/>
</dbReference>
<protein>
    <recommendedName>
        <fullName evidence="3">SH3 domain-containing protein</fullName>
    </recommendedName>
</protein>
<dbReference type="AlphaFoldDB" id="A0AAW0FGK3"/>
<dbReference type="PROSITE" id="PS50002">
    <property type="entry name" value="SH3"/>
    <property type="match status" value="1"/>
</dbReference>
<accession>A0AAW0FGK3</accession>
<evidence type="ECO:0000259" key="3">
    <source>
        <dbReference type="PROSITE" id="PS50002"/>
    </source>
</evidence>
<evidence type="ECO:0000313" key="4">
    <source>
        <dbReference type="EMBL" id="KAK7679901.1"/>
    </source>
</evidence>
<gene>
    <name evidence="4" type="ORF">QCA50_017060</name>
</gene>
<reference evidence="4 5" key="1">
    <citation type="submission" date="2022-09" db="EMBL/GenBank/DDBJ databases">
        <authorList>
            <person name="Palmer J.M."/>
        </authorList>
    </citation>
    <scope>NUCLEOTIDE SEQUENCE [LARGE SCALE GENOMIC DNA]</scope>
    <source>
        <strain evidence="4 5">DSM 7382</strain>
    </source>
</reference>
<dbReference type="Gene3D" id="2.30.30.40">
    <property type="entry name" value="SH3 Domains"/>
    <property type="match status" value="1"/>
</dbReference>
<organism evidence="4 5">
    <name type="scientific">Cerrena zonata</name>
    <dbReference type="NCBI Taxonomy" id="2478898"/>
    <lineage>
        <taxon>Eukaryota</taxon>
        <taxon>Fungi</taxon>
        <taxon>Dikarya</taxon>
        <taxon>Basidiomycota</taxon>
        <taxon>Agaricomycotina</taxon>
        <taxon>Agaricomycetes</taxon>
        <taxon>Polyporales</taxon>
        <taxon>Cerrenaceae</taxon>
        <taxon>Cerrena</taxon>
    </lineage>
</organism>